<evidence type="ECO:0000259" key="7">
    <source>
        <dbReference type="Pfam" id="PF00707"/>
    </source>
</evidence>
<dbReference type="AlphaFoldDB" id="A0A0R2HLG8"/>
<dbReference type="Gene3D" id="3.10.20.80">
    <property type="entry name" value="Translation initiation factor 3 (IF-3), N-terminal domain"/>
    <property type="match status" value="1"/>
</dbReference>
<organism evidence="9 10">
    <name type="scientific">Kandleria vitulina DSM 20405</name>
    <dbReference type="NCBI Taxonomy" id="1410657"/>
    <lineage>
        <taxon>Bacteria</taxon>
        <taxon>Bacillati</taxon>
        <taxon>Bacillota</taxon>
        <taxon>Erysipelotrichia</taxon>
        <taxon>Erysipelotrichales</taxon>
        <taxon>Coprobacillaceae</taxon>
        <taxon>Kandleria</taxon>
    </lineage>
</organism>
<accession>A0A0R2HLG8</accession>
<keyword evidence="3 4" id="KW-0648">Protein biosynthesis</keyword>
<dbReference type="EMBL" id="JQBL01000004">
    <property type="protein sequence ID" value="KRN50924.1"/>
    <property type="molecule type" value="Genomic_DNA"/>
</dbReference>
<dbReference type="PANTHER" id="PTHR10938">
    <property type="entry name" value="TRANSLATION INITIATION FACTOR IF-3"/>
    <property type="match status" value="1"/>
</dbReference>
<dbReference type="GO" id="GO:0043022">
    <property type="term" value="F:ribosome binding"/>
    <property type="evidence" value="ECO:0007669"/>
    <property type="project" value="UniProtKB-ARBA"/>
</dbReference>
<gene>
    <name evidence="4" type="primary">infC</name>
    <name evidence="9" type="ORF">IV49_GL001418</name>
</gene>
<dbReference type="Gene3D" id="3.30.110.10">
    <property type="entry name" value="Translation initiation factor 3 (IF-3), C-terminal domain"/>
    <property type="match status" value="1"/>
</dbReference>
<reference evidence="9 10" key="1">
    <citation type="journal article" date="2015" name="Genome Announc.">
        <title>Expanding the biotechnology potential of lactobacilli through comparative genomics of 213 strains and associated genera.</title>
        <authorList>
            <person name="Sun Z."/>
            <person name="Harris H.M."/>
            <person name="McCann A."/>
            <person name="Guo C."/>
            <person name="Argimon S."/>
            <person name="Zhang W."/>
            <person name="Yang X."/>
            <person name="Jeffery I.B."/>
            <person name="Cooney J.C."/>
            <person name="Kagawa T.F."/>
            <person name="Liu W."/>
            <person name="Song Y."/>
            <person name="Salvetti E."/>
            <person name="Wrobel A."/>
            <person name="Rasinkangas P."/>
            <person name="Parkhill J."/>
            <person name="Rea M.C."/>
            <person name="O'Sullivan O."/>
            <person name="Ritari J."/>
            <person name="Douillard F.P."/>
            <person name="Paul Ross R."/>
            <person name="Yang R."/>
            <person name="Briner A.E."/>
            <person name="Felis G.E."/>
            <person name="de Vos W.M."/>
            <person name="Barrangou R."/>
            <person name="Klaenhammer T.R."/>
            <person name="Caufield P.W."/>
            <person name="Cui Y."/>
            <person name="Zhang H."/>
            <person name="O'Toole P.W."/>
        </authorList>
    </citation>
    <scope>NUCLEOTIDE SEQUENCE [LARGE SCALE GENOMIC DNA]</scope>
    <source>
        <strain evidence="9 10">DSM 20405</strain>
    </source>
</reference>
<dbReference type="GO" id="GO:0003743">
    <property type="term" value="F:translation initiation factor activity"/>
    <property type="evidence" value="ECO:0007669"/>
    <property type="project" value="UniProtKB-UniRule"/>
</dbReference>
<evidence type="ECO:0000256" key="1">
    <source>
        <dbReference type="ARBA" id="ARBA00005439"/>
    </source>
</evidence>
<evidence type="ECO:0000313" key="10">
    <source>
        <dbReference type="Proteomes" id="UP000051841"/>
    </source>
</evidence>
<evidence type="ECO:0000259" key="8">
    <source>
        <dbReference type="Pfam" id="PF05198"/>
    </source>
</evidence>
<name>A0A0R2HLG8_9FIRM</name>
<dbReference type="InterPro" id="IPR019813">
    <property type="entry name" value="Translation_initiation_fac3_CS"/>
</dbReference>
<protein>
    <recommendedName>
        <fullName evidence="4 5">Translation initiation factor IF-3</fullName>
    </recommendedName>
</protein>
<dbReference type="FunFam" id="3.30.110.10:FF:000001">
    <property type="entry name" value="Translation initiation factor IF-3"/>
    <property type="match status" value="1"/>
</dbReference>
<dbReference type="PATRIC" id="fig|1410657.5.peg.1467"/>
<evidence type="ECO:0000256" key="6">
    <source>
        <dbReference type="RuleBase" id="RU000646"/>
    </source>
</evidence>
<dbReference type="InterPro" id="IPR019815">
    <property type="entry name" value="Translation_initiation_fac_3_C"/>
</dbReference>
<evidence type="ECO:0000256" key="5">
    <source>
        <dbReference type="NCBIfam" id="TIGR00168"/>
    </source>
</evidence>
<dbReference type="Pfam" id="PF05198">
    <property type="entry name" value="IF3_N"/>
    <property type="match status" value="1"/>
</dbReference>
<dbReference type="Proteomes" id="UP000051841">
    <property type="component" value="Unassembled WGS sequence"/>
</dbReference>
<dbReference type="InterPro" id="IPR036787">
    <property type="entry name" value="T_IF-3_N_sf"/>
</dbReference>
<evidence type="ECO:0000256" key="4">
    <source>
        <dbReference type="HAMAP-Rule" id="MF_00080"/>
    </source>
</evidence>
<evidence type="ECO:0000313" key="9">
    <source>
        <dbReference type="EMBL" id="KRN50924.1"/>
    </source>
</evidence>
<keyword evidence="10" id="KW-1185">Reference proteome</keyword>
<feature type="domain" description="Translation initiation factor 3 N-terminal" evidence="8">
    <location>
        <begin position="21"/>
        <end position="89"/>
    </location>
</feature>
<feature type="domain" description="Translation initiation factor 3 C-terminal" evidence="7">
    <location>
        <begin position="97"/>
        <end position="182"/>
    </location>
</feature>
<dbReference type="GO" id="GO:0016020">
    <property type="term" value="C:membrane"/>
    <property type="evidence" value="ECO:0007669"/>
    <property type="project" value="TreeGrafter"/>
</dbReference>
<keyword evidence="4" id="KW-0963">Cytoplasm</keyword>
<dbReference type="GO" id="GO:0032790">
    <property type="term" value="P:ribosome disassembly"/>
    <property type="evidence" value="ECO:0007669"/>
    <property type="project" value="TreeGrafter"/>
</dbReference>
<evidence type="ECO:0000256" key="2">
    <source>
        <dbReference type="ARBA" id="ARBA00022540"/>
    </source>
</evidence>
<dbReference type="HAMAP" id="MF_00080">
    <property type="entry name" value="IF_3"/>
    <property type="match status" value="1"/>
</dbReference>
<comment type="subcellular location">
    <subcellularLocation>
        <location evidence="4 6">Cytoplasm</location>
    </subcellularLocation>
</comment>
<dbReference type="RefSeq" id="WP_029070131.1">
    <property type="nucleotide sequence ID" value="NZ_JNKN01000001.1"/>
</dbReference>
<dbReference type="InterPro" id="IPR019814">
    <property type="entry name" value="Translation_initiation_fac_3_N"/>
</dbReference>
<dbReference type="InterPro" id="IPR036788">
    <property type="entry name" value="T_IF-3_C_sf"/>
</dbReference>
<dbReference type="NCBIfam" id="TIGR00168">
    <property type="entry name" value="infC"/>
    <property type="match status" value="1"/>
</dbReference>
<comment type="similarity">
    <text evidence="1 4 6">Belongs to the IF-3 family.</text>
</comment>
<dbReference type="InterPro" id="IPR001288">
    <property type="entry name" value="Translation_initiation_fac_3"/>
</dbReference>
<proteinExistence type="inferred from homology"/>
<keyword evidence="2 4" id="KW-0396">Initiation factor</keyword>
<dbReference type="Pfam" id="PF00707">
    <property type="entry name" value="IF3_C"/>
    <property type="match status" value="1"/>
</dbReference>
<comment type="function">
    <text evidence="4 6">IF-3 binds to the 30S ribosomal subunit and shifts the equilibrium between 70S ribosomes and their 50S and 30S subunits in favor of the free subunits, thus enhancing the availability of 30S subunits on which protein synthesis initiation begins.</text>
</comment>
<dbReference type="PANTHER" id="PTHR10938:SF0">
    <property type="entry name" value="TRANSLATION INITIATION FACTOR IF-3, MITOCHONDRIAL"/>
    <property type="match status" value="1"/>
</dbReference>
<dbReference type="GO" id="GO:0005829">
    <property type="term" value="C:cytosol"/>
    <property type="evidence" value="ECO:0007669"/>
    <property type="project" value="TreeGrafter"/>
</dbReference>
<comment type="subunit">
    <text evidence="4 6">Monomer.</text>
</comment>
<dbReference type="FunFam" id="3.10.20.80:FF:000001">
    <property type="entry name" value="Translation initiation factor IF-3"/>
    <property type="match status" value="1"/>
</dbReference>
<comment type="caution">
    <text evidence="9">The sequence shown here is derived from an EMBL/GenBank/DDBJ whole genome shotgun (WGS) entry which is preliminary data.</text>
</comment>
<evidence type="ECO:0000256" key="3">
    <source>
        <dbReference type="ARBA" id="ARBA00022917"/>
    </source>
</evidence>
<dbReference type="SUPFAM" id="SSF55200">
    <property type="entry name" value="Translation initiation factor IF3, C-terminal domain"/>
    <property type="match status" value="1"/>
</dbReference>
<sequence length="185" mass="21374">MEVAFIRRYDRTKPKKNEDLVNERIRFKEVLVIDSTGEQLGTMSSRDAQQKAYDAELDLVCVAPKAKPPVCRIMDYGKYRFEQQKKAREMRKNSKQVSVKETQLSPTIDVHDKNVKLKRTLKWLEAGDKVKIAVRFRGRQMAHIDIGQKILDDFVAECEEFCTIEKPAKMEGRTLTAVLAPKKSK</sequence>
<dbReference type="SUPFAM" id="SSF54364">
    <property type="entry name" value="Translation initiation factor IF3, N-terminal domain"/>
    <property type="match status" value="1"/>
</dbReference>
<dbReference type="PROSITE" id="PS00938">
    <property type="entry name" value="IF3"/>
    <property type="match status" value="1"/>
</dbReference>